<accession>A0A5D2FK32</accession>
<evidence type="ECO:0000313" key="2">
    <source>
        <dbReference type="Proteomes" id="UP000323506"/>
    </source>
</evidence>
<protein>
    <submittedName>
        <fullName evidence="1">Uncharacterized protein</fullName>
    </submittedName>
</protein>
<proteinExistence type="predicted"/>
<dbReference type="EMBL" id="CM017695">
    <property type="protein sequence ID" value="TYH04889.1"/>
    <property type="molecule type" value="Genomic_DNA"/>
</dbReference>
<reference evidence="1 2" key="1">
    <citation type="submission" date="2019-06" db="EMBL/GenBank/DDBJ databases">
        <title>WGS assembly of Gossypium darwinii.</title>
        <authorList>
            <person name="Chen Z.J."/>
            <person name="Sreedasyam A."/>
            <person name="Ando A."/>
            <person name="Song Q."/>
            <person name="De L."/>
            <person name="Hulse-Kemp A."/>
            <person name="Ding M."/>
            <person name="Ye W."/>
            <person name="Kirkbride R."/>
            <person name="Jenkins J."/>
            <person name="Plott C."/>
            <person name="Lovell J."/>
            <person name="Lin Y.-M."/>
            <person name="Vaughn R."/>
            <person name="Liu B."/>
            <person name="Li W."/>
            <person name="Simpson S."/>
            <person name="Scheffler B."/>
            <person name="Saski C."/>
            <person name="Grover C."/>
            <person name="Hu G."/>
            <person name="Conover J."/>
            <person name="Carlson J."/>
            <person name="Shu S."/>
            <person name="Boston L."/>
            <person name="Williams M."/>
            <person name="Peterson D."/>
            <person name="Mcgee K."/>
            <person name="Jones D."/>
            <person name="Wendel J."/>
            <person name="Stelly D."/>
            <person name="Grimwood J."/>
            <person name="Schmutz J."/>
        </authorList>
    </citation>
    <scope>NUCLEOTIDE SEQUENCE [LARGE SCALE GENOMIC DNA]</scope>
    <source>
        <strain evidence="1">1808015.09</strain>
    </source>
</reference>
<keyword evidence="2" id="KW-1185">Reference proteome</keyword>
<sequence>MQVSRHNFLTSFEYYIQETHTTRLTLNKNMNSQAFAPTSGKHAVNQLILTCLKRHIVAATLPIADWHC</sequence>
<evidence type="ECO:0000313" key="1">
    <source>
        <dbReference type="EMBL" id="TYH04889.1"/>
    </source>
</evidence>
<name>A0A5D2FK32_GOSDA</name>
<dbReference type="AlphaFoldDB" id="A0A5D2FK32"/>
<dbReference type="Proteomes" id="UP000323506">
    <property type="component" value="Chromosome A08"/>
</dbReference>
<organism evidence="1 2">
    <name type="scientific">Gossypium darwinii</name>
    <name type="common">Darwin's cotton</name>
    <name type="synonym">Gossypium barbadense var. darwinii</name>
    <dbReference type="NCBI Taxonomy" id="34276"/>
    <lineage>
        <taxon>Eukaryota</taxon>
        <taxon>Viridiplantae</taxon>
        <taxon>Streptophyta</taxon>
        <taxon>Embryophyta</taxon>
        <taxon>Tracheophyta</taxon>
        <taxon>Spermatophyta</taxon>
        <taxon>Magnoliopsida</taxon>
        <taxon>eudicotyledons</taxon>
        <taxon>Gunneridae</taxon>
        <taxon>Pentapetalae</taxon>
        <taxon>rosids</taxon>
        <taxon>malvids</taxon>
        <taxon>Malvales</taxon>
        <taxon>Malvaceae</taxon>
        <taxon>Malvoideae</taxon>
        <taxon>Gossypium</taxon>
    </lineage>
</organism>
<gene>
    <name evidence="1" type="ORF">ES288_A08G041600v1</name>
</gene>